<evidence type="ECO:0000256" key="2">
    <source>
        <dbReference type="ARBA" id="ARBA00022691"/>
    </source>
</evidence>
<dbReference type="InterPro" id="IPR022946">
    <property type="entry name" value="UPF0313"/>
</dbReference>
<dbReference type="InterPro" id="IPR024560">
    <property type="entry name" value="UPF0313_C"/>
</dbReference>
<dbReference type="PANTHER" id="PTHR32331:SF0">
    <property type="entry name" value="UPF0313 PROTEIN YGIQ"/>
    <property type="match status" value="1"/>
</dbReference>
<evidence type="ECO:0000256" key="1">
    <source>
        <dbReference type="ARBA" id="ARBA00022485"/>
    </source>
</evidence>
<dbReference type="GO" id="GO:0003824">
    <property type="term" value="F:catalytic activity"/>
    <property type="evidence" value="ECO:0007669"/>
    <property type="project" value="InterPro"/>
</dbReference>
<sequence length="685" mass="76771">MEHSTPQIYTEFLPISRADMEARGWEQLDFVVVGGDAYVDHPSFGTAIISRLLEAEGYKVGVLAQPRYTDCEDFKRFGKPKYGFFIGGGNVDSMVSHYSVAKIPRAEDEYSPGGKAGARPDRSATVYTKLAKQAYPDLPVILGGLEASLRRFAHYDYWLDTVLPSIAEDSGADLISFGMGEHQTVEIARRLAAGEPVETITDVNGTCYLTDFDHLPQRYVECAGFKKVASDKTAYAKACRIQMDNQDVVSGQIIVQKQSEKYLVQNIPAKPLVRGELDKVYALPYTRRYHPIYESMGGVPAIREVQFSIIQNRGCFGGCNFCAIQLHQGRRVTSRSADSIVEEAERMTHEPDFKGYIHDVGGPTANFRFPSCREQMLRGMCTGGKHCLAPTTCSHMIVDHSDYLKILRRVRELPGVKKVFIRSGIRFDYLMADPDDTFFKELVEYHVSGQLKVAPEHCAPNTLAYMGKPPIETFNKFKDKFYELSKKAGKKQYLVPYLMSSHPGSTLKDAVYLAEYLYKNHMRPEQVQDFYPTPGTVSTCMFYTGLDPYTLKPVFVEKTPEGKALQRALLQYYEPRNAEKVVKALQLTHREDLIPLLVPAVGRRAVQRTARRAESAEVTIHNDGTYTVHPNQKGRSTGKNARATAPAGRQPSPGARFAPNSAPGHKPKNNQQKENATWKTGKKKK</sequence>
<dbReference type="GO" id="GO:0005506">
    <property type="term" value="F:iron ion binding"/>
    <property type="evidence" value="ECO:0007669"/>
    <property type="project" value="UniProtKB-UniRule"/>
</dbReference>
<comment type="cofactor">
    <cofactor evidence="6">
        <name>[4Fe-4S] cluster</name>
        <dbReference type="ChEBI" id="CHEBI:49883"/>
    </cofactor>
    <text evidence="6">Binds 1 [4Fe-4S] cluster. The cluster is coordinated with 3 cysteines and an exchangeable S-adenosyl-L-methionine.</text>
</comment>
<reference evidence="9 11" key="1">
    <citation type="submission" date="2015-09" db="EMBL/GenBank/DDBJ databases">
        <authorList>
            <consortium name="Pathogen Informatics"/>
        </authorList>
    </citation>
    <scope>NUCLEOTIDE SEQUENCE [LARGE SCALE GENOMIC DNA]</scope>
    <source>
        <strain evidence="9 11">2789STDY5834970</strain>
    </source>
</reference>
<dbReference type="AlphaFoldDB" id="A0A173VBH0"/>
<dbReference type="Pfam" id="PF11842">
    <property type="entry name" value="DUF3362"/>
    <property type="match status" value="1"/>
</dbReference>
<dbReference type="InterPro" id="IPR006638">
    <property type="entry name" value="Elp3/MiaA/NifB-like_rSAM"/>
</dbReference>
<dbReference type="Proteomes" id="UP000095649">
    <property type="component" value="Unassembled WGS sequence"/>
</dbReference>
<evidence type="ECO:0000256" key="6">
    <source>
        <dbReference type="HAMAP-Rule" id="MF_01251"/>
    </source>
</evidence>
<dbReference type="InterPro" id="IPR007197">
    <property type="entry name" value="rSAM"/>
</dbReference>
<dbReference type="EMBL" id="NMTZ01000002">
    <property type="protein sequence ID" value="PDX85178.1"/>
    <property type="molecule type" value="Genomic_DNA"/>
</dbReference>
<reference evidence="10 12" key="2">
    <citation type="journal article" date="2017" name="Front. Microbiol.">
        <title>New Insights into the Diversity of the Genus Faecalibacterium.</title>
        <authorList>
            <person name="Benevides L."/>
            <person name="Burman S."/>
            <person name="Martin R."/>
            <person name="Robert V."/>
            <person name="Thomas M."/>
            <person name="Miquel S."/>
            <person name="Chain F."/>
            <person name="Sokol H."/>
            <person name="Bermudez-Humaran L.G."/>
            <person name="Morrison M."/>
            <person name="Langella P."/>
            <person name="Azevedo V.A."/>
            <person name="Chatel J.M."/>
            <person name="Soares S."/>
        </authorList>
    </citation>
    <scope>NUCLEOTIDE SEQUENCE [LARGE SCALE GENOMIC DNA]</scope>
    <source>
        <strain evidence="10 12">CNCM I 4644</strain>
    </source>
</reference>
<keyword evidence="1 6" id="KW-0004">4Fe-4S</keyword>
<keyword evidence="3 6" id="KW-0479">Metal-binding</keyword>
<evidence type="ECO:0000313" key="12">
    <source>
        <dbReference type="Proteomes" id="UP000220480"/>
    </source>
</evidence>
<protein>
    <submittedName>
        <fullName evidence="10">YgiQ family radical SAM protein</fullName>
    </submittedName>
</protein>
<dbReference type="SFLD" id="SFLDG01082">
    <property type="entry name" value="B12-binding_domain_containing"/>
    <property type="match status" value="1"/>
</dbReference>
<dbReference type="OrthoDB" id="9803479at2"/>
<proteinExistence type="inferred from homology"/>
<feature type="region of interest" description="Disordered" evidence="7">
    <location>
        <begin position="609"/>
        <end position="685"/>
    </location>
</feature>
<dbReference type="SMART" id="SM00729">
    <property type="entry name" value="Elp3"/>
    <property type="match status" value="1"/>
</dbReference>
<keyword evidence="5 6" id="KW-0411">Iron-sulfur</keyword>
<dbReference type="Pfam" id="PF04055">
    <property type="entry name" value="Radical_SAM"/>
    <property type="match status" value="1"/>
</dbReference>
<dbReference type="SUPFAM" id="SSF102114">
    <property type="entry name" value="Radical SAM enzymes"/>
    <property type="match status" value="1"/>
</dbReference>
<feature type="domain" description="Radical SAM core" evidence="8">
    <location>
        <begin position="300"/>
        <end position="574"/>
    </location>
</feature>
<organism evidence="9 11">
    <name type="scientific">Faecalibacterium prausnitzii</name>
    <dbReference type="NCBI Taxonomy" id="853"/>
    <lineage>
        <taxon>Bacteria</taxon>
        <taxon>Bacillati</taxon>
        <taxon>Bacillota</taxon>
        <taxon>Clostridia</taxon>
        <taxon>Eubacteriales</taxon>
        <taxon>Oscillospiraceae</taxon>
        <taxon>Faecalibacterium</taxon>
    </lineage>
</organism>
<feature type="binding site" evidence="6">
    <location>
        <position position="319"/>
    </location>
    <ligand>
        <name>[4Fe-4S] cluster</name>
        <dbReference type="ChEBI" id="CHEBI:49883"/>
        <note>4Fe-4S-S-AdoMet</note>
    </ligand>
</feature>
<feature type="compositionally biased region" description="Polar residues" evidence="7">
    <location>
        <begin position="622"/>
        <end position="639"/>
    </location>
</feature>
<gene>
    <name evidence="10" type="ORF">CGS59_00920</name>
    <name evidence="9" type="ORF">ERS852582_02781</name>
</gene>
<evidence type="ECO:0000256" key="5">
    <source>
        <dbReference type="ARBA" id="ARBA00023014"/>
    </source>
</evidence>
<dbReference type="HAMAP" id="MF_01251">
    <property type="entry name" value="UPF0313"/>
    <property type="match status" value="1"/>
</dbReference>
<keyword evidence="4 6" id="KW-0408">Iron</keyword>
<dbReference type="Proteomes" id="UP000220480">
    <property type="component" value="Unassembled WGS sequence"/>
</dbReference>
<evidence type="ECO:0000313" key="11">
    <source>
        <dbReference type="Proteomes" id="UP000095649"/>
    </source>
</evidence>
<dbReference type="NCBIfam" id="TIGR03904">
    <property type="entry name" value="SAM_YgiQ"/>
    <property type="match status" value="1"/>
</dbReference>
<evidence type="ECO:0000313" key="10">
    <source>
        <dbReference type="EMBL" id="PDX85178.1"/>
    </source>
</evidence>
<dbReference type="SFLD" id="SFLDG01069">
    <property type="entry name" value="UPF0313"/>
    <property type="match status" value="1"/>
</dbReference>
<name>A0A173VBH0_9FIRM</name>
<dbReference type="PANTHER" id="PTHR32331">
    <property type="entry name" value="UPF0313 PROTEIN YGIQ"/>
    <property type="match status" value="1"/>
</dbReference>
<dbReference type="InterPro" id="IPR058240">
    <property type="entry name" value="rSAM_sf"/>
</dbReference>
<feature type="binding site" evidence="6">
    <location>
        <position position="322"/>
    </location>
    <ligand>
        <name>[4Fe-4S] cluster</name>
        <dbReference type="ChEBI" id="CHEBI:49883"/>
        <note>4Fe-4S-S-AdoMet</note>
    </ligand>
</feature>
<keyword evidence="2 6" id="KW-0949">S-adenosyl-L-methionine</keyword>
<dbReference type="Gene3D" id="3.80.30.20">
    <property type="entry name" value="tm_1862 like domain"/>
    <property type="match status" value="1"/>
</dbReference>
<dbReference type="PROSITE" id="PS51918">
    <property type="entry name" value="RADICAL_SAM"/>
    <property type="match status" value="1"/>
</dbReference>
<evidence type="ECO:0000256" key="7">
    <source>
        <dbReference type="SAM" id="MobiDB-lite"/>
    </source>
</evidence>
<dbReference type="EMBL" id="CYXN01000049">
    <property type="protein sequence ID" value="CUN24712.1"/>
    <property type="molecule type" value="Genomic_DNA"/>
</dbReference>
<dbReference type="Pfam" id="PF08497">
    <property type="entry name" value="Radical_SAM_N"/>
    <property type="match status" value="1"/>
</dbReference>
<dbReference type="RefSeq" id="WP_055187046.1">
    <property type="nucleotide sequence ID" value="NZ_CYXN01000049.1"/>
</dbReference>
<accession>A0A173VBH0</accession>
<comment type="similarity">
    <text evidence="6">Belongs to the UPF0313 family.</text>
</comment>
<dbReference type="GO" id="GO:0051539">
    <property type="term" value="F:4 iron, 4 sulfur cluster binding"/>
    <property type="evidence" value="ECO:0007669"/>
    <property type="project" value="UniProtKB-KW"/>
</dbReference>
<dbReference type="InterPro" id="IPR013704">
    <property type="entry name" value="UPF0313_N"/>
</dbReference>
<reference evidence="10" key="3">
    <citation type="submission" date="2017-07" db="EMBL/GenBank/DDBJ databases">
        <authorList>
            <person name="Sun Z.S."/>
            <person name="Albrecht U."/>
            <person name="Echele G."/>
            <person name="Lee C.C."/>
        </authorList>
    </citation>
    <scope>NUCLEOTIDE SEQUENCE</scope>
    <source>
        <strain evidence="10">CNCM I 4644</strain>
    </source>
</reference>
<evidence type="ECO:0000259" key="8">
    <source>
        <dbReference type="PROSITE" id="PS51918"/>
    </source>
</evidence>
<dbReference type="InterPro" id="IPR023404">
    <property type="entry name" value="rSAM_horseshoe"/>
</dbReference>
<evidence type="ECO:0000256" key="3">
    <source>
        <dbReference type="ARBA" id="ARBA00022723"/>
    </source>
</evidence>
<evidence type="ECO:0000313" key="9">
    <source>
        <dbReference type="EMBL" id="CUN24712.1"/>
    </source>
</evidence>
<evidence type="ECO:0000256" key="4">
    <source>
        <dbReference type="ARBA" id="ARBA00023004"/>
    </source>
</evidence>
<feature type="compositionally biased region" description="Polar residues" evidence="7">
    <location>
        <begin position="669"/>
        <end position="678"/>
    </location>
</feature>
<dbReference type="SFLD" id="SFLDS00029">
    <property type="entry name" value="Radical_SAM"/>
    <property type="match status" value="1"/>
</dbReference>
<feature type="binding site" evidence="6">
    <location>
        <position position="315"/>
    </location>
    <ligand>
        <name>[4Fe-4S] cluster</name>
        <dbReference type="ChEBI" id="CHEBI:49883"/>
        <note>4Fe-4S-S-AdoMet</note>
    </ligand>
</feature>